<sequence length="158" mass="17777">MYDILTHFQMENAKAISTPISSSDKLPPPEPSTTIDISSATYVCKNIVFHSCMKYLALDYFFVRDLIDAESLLVQYIPSKAQIADTLTKSLGRNLFHHFRPKVGVSDGSFILRGRIPSKAQIADTLTKLFGRNLFHHFRPKVGVSDGSFILRGRIKET</sequence>
<dbReference type="Proteomes" id="UP001396334">
    <property type="component" value="Unassembled WGS sequence"/>
</dbReference>
<comment type="caution">
    <text evidence="1">The sequence shown here is derived from an EMBL/GenBank/DDBJ whole genome shotgun (WGS) entry which is preliminary data.</text>
</comment>
<proteinExistence type="predicted"/>
<name>A0ABR2A6W4_9ROSI</name>
<accession>A0ABR2A6W4</accession>
<organism evidence="1 2">
    <name type="scientific">Hibiscus sabdariffa</name>
    <name type="common">roselle</name>
    <dbReference type="NCBI Taxonomy" id="183260"/>
    <lineage>
        <taxon>Eukaryota</taxon>
        <taxon>Viridiplantae</taxon>
        <taxon>Streptophyta</taxon>
        <taxon>Embryophyta</taxon>
        <taxon>Tracheophyta</taxon>
        <taxon>Spermatophyta</taxon>
        <taxon>Magnoliopsida</taxon>
        <taxon>eudicotyledons</taxon>
        <taxon>Gunneridae</taxon>
        <taxon>Pentapetalae</taxon>
        <taxon>rosids</taxon>
        <taxon>malvids</taxon>
        <taxon>Malvales</taxon>
        <taxon>Malvaceae</taxon>
        <taxon>Malvoideae</taxon>
        <taxon>Hibiscus</taxon>
    </lineage>
</organism>
<evidence type="ECO:0000313" key="2">
    <source>
        <dbReference type="Proteomes" id="UP001396334"/>
    </source>
</evidence>
<keyword evidence="2" id="KW-1185">Reference proteome</keyword>
<dbReference type="EMBL" id="JBBPBN010000354">
    <property type="protein sequence ID" value="KAK8488340.1"/>
    <property type="molecule type" value="Genomic_DNA"/>
</dbReference>
<evidence type="ECO:0000313" key="1">
    <source>
        <dbReference type="EMBL" id="KAK8488340.1"/>
    </source>
</evidence>
<reference evidence="1 2" key="1">
    <citation type="journal article" date="2024" name="G3 (Bethesda)">
        <title>Genome assembly of Hibiscus sabdariffa L. provides insights into metabolisms of medicinal natural products.</title>
        <authorList>
            <person name="Kim T."/>
        </authorList>
    </citation>
    <scope>NUCLEOTIDE SEQUENCE [LARGE SCALE GENOMIC DNA]</scope>
    <source>
        <strain evidence="1">TK-2024</strain>
        <tissue evidence="1">Old leaves</tissue>
    </source>
</reference>
<gene>
    <name evidence="1" type="ORF">V6N11_069101</name>
</gene>
<protein>
    <submittedName>
        <fullName evidence="1">Uncharacterized protein</fullName>
    </submittedName>
</protein>